<proteinExistence type="inferred from homology"/>
<gene>
    <name evidence="11" type="primary">PNG1_1</name>
    <name evidence="11" type="ORF">GRS66_005312</name>
</gene>
<dbReference type="GO" id="GO:0000224">
    <property type="term" value="F:peptide-N4-(N-acetyl-beta-glucosaminyl)asparagine amidase activity"/>
    <property type="evidence" value="ECO:0007669"/>
    <property type="project" value="UniProtKB-EC"/>
</dbReference>
<dbReference type="SUPFAM" id="SSF54001">
    <property type="entry name" value="Cysteine proteinases"/>
    <property type="match status" value="1"/>
</dbReference>
<dbReference type="Gene3D" id="6.10.250.270">
    <property type="match status" value="1"/>
</dbReference>
<evidence type="ECO:0000256" key="4">
    <source>
        <dbReference type="ARBA" id="ARBA00012158"/>
    </source>
</evidence>
<dbReference type="SMART" id="SM00460">
    <property type="entry name" value="TGc"/>
    <property type="match status" value="1"/>
</dbReference>
<dbReference type="Gene3D" id="2.20.25.10">
    <property type="match status" value="1"/>
</dbReference>
<dbReference type="GO" id="GO:0036503">
    <property type="term" value="P:ERAD pathway"/>
    <property type="evidence" value="ECO:0007669"/>
    <property type="project" value="UniProtKB-ARBA"/>
</dbReference>
<evidence type="ECO:0000256" key="1">
    <source>
        <dbReference type="ARBA" id="ARBA00001650"/>
    </source>
</evidence>
<dbReference type="PANTHER" id="PTHR12143">
    <property type="entry name" value="PEPTIDE N-GLYCANASE PNGASE -RELATED"/>
    <property type="match status" value="1"/>
</dbReference>
<dbReference type="InterPro" id="IPR038765">
    <property type="entry name" value="Papain-like_cys_pep_sf"/>
</dbReference>
<accession>A0A6C1E1L3</accession>
<dbReference type="GO" id="GO:0005829">
    <property type="term" value="C:cytosol"/>
    <property type="evidence" value="ECO:0007669"/>
    <property type="project" value="TreeGrafter"/>
</dbReference>
<protein>
    <recommendedName>
        <fullName evidence="5">Peptide-N(4)-(N-acetyl-beta-glucosaminyl)asparagine amidase</fullName>
        <ecNumber evidence="4">3.5.1.52</ecNumber>
    </recommendedName>
    <alternativeName>
        <fullName evidence="8">Peptide:N-glycanase 1</fullName>
    </alternativeName>
</protein>
<evidence type="ECO:0000256" key="5">
    <source>
        <dbReference type="ARBA" id="ARBA00018546"/>
    </source>
</evidence>
<comment type="catalytic activity">
    <reaction evidence="1">
        <text>Hydrolysis of an N(4)-(acetyl-beta-D-glucosaminyl)asparagine residue in which the glucosamine residue may be further glycosylated, to yield a (substituted) N-acetyl-beta-D-glucosaminylamine and a peptide containing an aspartate residue.</text>
        <dbReference type="EC" id="3.5.1.52"/>
    </reaction>
</comment>
<dbReference type="GO" id="GO:0046872">
    <property type="term" value="F:metal ion binding"/>
    <property type="evidence" value="ECO:0007669"/>
    <property type="project" value="UniProtKB-KW"/>
</dbReference>
<dbReference type="Pfam" id="PF01841">
    <property type="entry name" value="Transglut_core"/>
    <property type="match status" value="1"/>
</dbReference>
<comment type="cofactor">
    <cofactor evidence="2">
        <name>Zn(2+)</name>
        <dbReference type="ChEBI" id="CHEBI:29105"/>
    </cofactor>
</comment>
<evidence type="ECO:0000313" key="11">
    <source>
        <dbReference type="EMBL" id="QID82879.1"/>
    </source>
</evidence>
<keyword evidence="12" id="KW-1185">Reference proteome</keyword>
<reference evidence="11 12" key="1">
    <citation type="journal article" date="2019" name="BMC Genomics">
        <title>Chromosome level assembly and comparative genome analysis confirm lager-brewing yeasts originated from a single hybridization.</title>
        <authorList>
            <person name="Salazar A.N."/>
            <person name="Gorter de Vries A.R."/>
            <person name="van den Broek M."/>
            <person name="Brouwers N."/>
            <person name="de la Torre Cortes P."/>
            <person name="Kuijpers N.G.A."/>
            <person name="Daran J.G."/>
            <person name="Abeel T."/>
        </authorList>
    </citation>
    <scope>NUCLEOTIDE SEQUENCE [LARGE SCALE GENOMIC DNA]</scope>
    <source>
        <strain evidence="11 12">CBS 1483</strain>
    </source>
</reference>
<dbReference type="AlphaFoldDB" id="A0A6C1E1L3"/>
<name>A0A6C1E1L3_SACPS</name>
<evidence type="ECO:0000256" key="2">
    <source>
        <dbReference type="ARBA" id="ARBA00001947"/>
    </source>
</evidence>
<feature type="region of interest" description="Disordered" evidence="9">
    <location>
        <begin position="325"/>
        <end position="363"/>
    </location>
</feature>
<keyword evidence="7" id="KW-0862">Zinc</keyword>
<evidence type="ECO:0000256" key="3">
    <source>
        <dbReference type="ARBA" id="ARBA00009390"/>
    </source>
</evidence>
<evidence type="ECO:0000256" key="7">
    <source>
        <dbReference type="ARBA" id="ARBA00022833"/>
    </source>
</evidence>
<dbReference type="Gene3D" id="3.10.620.30">
    <property type="match status" value="1"/>
</dbReference>
<feature type="compositionally biased region" description="Low complexity" evidence="9">
    <location>
        <begin position="334"/>
        <end position="343"/>
    </location>
</feature>
<dbReference type="EC" id="3.5.1.52" evidence="4"/>
<evidence type="ECO:0000313" key="12">
    <source>
        <dbReference type="Proteomes" id="UP000501346"/>
    </source>
</evidence>
<dbReference type="FunFam" id="2.20.25.10:FF:000011">
    <property type="entry name" value="peptide-N(4)-(N-acetyl-beta- glucosaminyl)asparagine amidase"/>
    <property type="match status" value="1"/>
</dbReference>
<dbReference type="OrthoDB" id="409136at2759"/>
<sequence length="363" mass="42530">MGEVYEKNNINFDSIAKMLLIKYKDFILSKFKKAAPVENIRFQNLVHTNQFAQGVLGQSQHLCTVYENPSWHSIVLETLDLDLIYKNVDKEFAKDGHAEGENIYTDYLVKELLRYFKQDFFKWCNKPDCNHCGQNTSENMTPLVSQGPNGEESKFNCGTVEIYKCNRCGNITRFPRYNDPIKLLETRKGRCGEWCNLFTLILKSFGLDVRYVWNREDHVWCEYFSNFLNRWVHVDSCEQSFDQPYIYSINWNKKMSYCIAFGKDGVVDVSKRYILQNELSRDQIKEEDLKFLCQFITKRLRYSLNDDEIYQLACRDEQEQIELIRGKTQETKSESVSAASKSSNRGRESGSADWKAQRGEDGK</sequence>
<evidence type="ECO:0000256" key="9">
    <source>
        <dbReference type="SAM" id="MobiDB-lite"/>
    </source>
</evidence>
<dbReference type="PANTHER" id="PTHR12143:SF19">
    <property type="entry name" value="PEPTIDE-N(4)-(N-ACETYL-BETA-GLUCOSAMINYL)ASPARAGINE AMIDASE"/>
    <property type="match status" value="1"/>
</dbReference>
<dbReference type="InterPro" id="IPR002931">
    <property type="entry name" value="Transglutaminase-like"/>
</dbReference>
<evidence type="ECO:0000256" key="8">
    <source>
        <dbReference type="ARBA" id="ARBA00032858"/>
    </source>
</evidence>
<dbReference type="InterPro" id="IPR050883">
    <property type="entry name" value="PNGase"/>
</dbReference>
<dbReference type="GO" id="GO:0005634">
    <property type="term" value="C:nucleus"/>
    <property type="evidence" value="ECO:0007669"/>
    <property type="project" value="TreeGrafter"/>
</dbReference>
<keyword evidence="6" id="KW-0479">Metal-binding</keyword>
<feature type="domain" description="Transglutaminase-like" evidence="10">
    <location>
        <begin position="183"/>
        <end position="238"/>
    </location>
</feature>
<dbReference type="GO" id="GO:0006516">
    <property type="term" value="P:glycoprotein catabolic process"/>
    <property type="evidence" value="ECO:0007669"/>
    <property type="project" value="TreeGrafter"/>
</dbReference>
<dbReference type="FunFam" id="3.10.620.30:FF:000004">
    <property type="entry name" value="Peptidase (PNG1)"/>
    <property type="match status" value="1"/>
</dbReference>
<feature type="compositionally biased region" description="Basic and acidic residues" evidence="9">
    <location>
        <begin position="345"/>
        <end position="363"/>
    </location>
</feature>
<dbReference type="Proteomes" id="UP000501346">
    <property type="component" value="Chromosome ScXVI"/>
</dbReference>
<evidence type="ECO:0000256" key="6">
    <source>
        <dbReference type="ARBA" id="ARBA00022723"/>
    </source>
</evidence>
<evidence type="ECO:0000259" key="10">
    <source>
        <dbReference type="SMART" id="SM00460"/>
    </source>
</evidence>
<dbReference type="EMBL" id="CP048997">
    <property type="protein sequence ID" value="QID82879.1"/>
    <property type="molecule type" value="Genomic_DNA"/>
</dbReference>
<comment type="similarity">
    <text evidence="3">Belongs to the transglutaminase-like superfamily. PNGase family.</text>
</comment>
<organism evidence="11 12">
    <name type="scientific">Saccharomyces pastorianus</name>
    <name type="common">Lager yeast</name>
    <name type="synonym">Saccharomyces cerevisiae x Saccharomyces eubayanus</name>
    <dbReference type="NCBI Taxonomy" id="27292"/>
    <lineage>
        <taxon>Eukaryota</taxon>
        <taxon>Fungi</taxon>
        <taxon>Dikarya</taxon>
        <taxon>Ascomycota</taxon>
        <taxon>Saccharomycotina</taxon>
        <taxon>Saccharomycetes</taxon>
        <taxon>Saccharomycetales</taxon>
        <taxon>Saccharomycetaceae</taxon>
        <taxon>Saccharomyces</taxon>
    </lineage>
</organism>